<keyword evidence="1" id="KW-0732">Signal</keyword>
<reference evidence="2" key="1">
    <citation type="submission" date="2015-11" db="EMBL/GenBank/DDBJ databases">
        <title>Identification of candidate chemosensory genes in the antennal transcriptome of Drosicha corpulenta (Kuwana).</title>
        <authorList>
            <person name="Zhang Y."/>
            <person name="Gao Q."/>
            <person name="Xie Y."/>
        </authorList>
    </citation>
    <scope>NUCLEOTIDE SEQUENCE</scope>
</reference>
<name>A0A0U3TWR6_9HEMI</name>
<dbReference type="SUPFAM" id="SSF47565">
    <property type="entry name" value="Insect pheromone/odorant-binding proteins"/>
    <property type="match status" value="1"/>
</dbReference>
<dbReference type="AlphaFoldDB" id="A0A0U3TWR6"/>
<sequence length="139" mass="15499">MTILAYVLIKGDAILGSEENRIKTIYAKCKQETQIDENEMNSFKNMELPSSSKGKCMMGCLMREASILVNGKFNKDGATKVAERYYASRQDDMEKARQVIDTCEKQVENETEECEIASKIATCVIEQAQTVGLNSVPQG</sequence>
<evidence type="ECO:0000313" key="2">
    <source>
        <dbReference type="EMBL" id="ALV87597.1"/>
    </source>
</evidence>
<dbReference type="InterPro" id="IPR036728">
    <property type="entry name" value="PBP_GOBP_sf"/>
</dbReference>
<dbReference type="CDD" id="cd23992">
    <property type="entry name" value="PBP_GOBP"/>
    <property type="match status" value="1"/>
</dbReference>
<dbReference type="GO" id="GO:0005549">
    <property type="term" value="F:odorant binding"/>
    <property type="evidence" value="ECO:0007669"/>
    <property type="project" value="InterPro"/>
</dbReference>
<evidence type="ECO:0000256" key="1">
    <source>
        <dbReference type="ARBA" id="ARBA00022729"/>
    </source>
</evidence>
<dbReference type="Gene3D" id="1.10.238.20">
    <property type="entry name" value="Pheromone/general odorant binding protein domain"/>
    <property type="match status" value="1"/>
</dbReference>
<accession>A0A0U3TWR6</accession>
<dbReference type="EMBL" id="KU133772">
    <property type="protein sequence ID" value="ALV87597.1"/>
    <property type="molecule type" value="mRNA"/>
</dbReference>
<dbReference type="SMART" id="SM00708">
    <property type="entry name" value="PhBP"/>
    <property type="match status" value="1"/>
</dbReference>
<dbReference type="InterPro" id="IPR006170">
    <property type="entry name" value="PBP/GOBP"/>
</dbReference>
<dbReference type="Pfam" id="PF01395">
    <property type="entry name" value="PBP_GOBP"/>
    <property type="match status" value="1"/>
</dbReference>
<organism evidence="2">
    <name type="scientific">Drosicha corpulenta</name>
    <dbReference type="NCBI Taxonomy" id="535978"/>
    <lineage>
        <taxon>Eukaryota</taxon>
        <taxon>Metazoa</taxon>
        <taxon>Ecdysozoa</taxon>
        <taxon>Arthropoda</taxon>
        <taxon>Hexapoda</taxon>
        <taxon>Insecta</taxon>
        <taxon>Pterygota</taxon>
        <taxon>Neoptera</taxon>
        <taxon>Paraneoptera</taxon>
        <taxon>Hemiptera</taxon>
        <taxon>Sternorrhyncha</taxon>
        <taxon>Coccoidea</taxon>
        <taxon>Monophlebidae</taxon>
        <taxon>Drosicha</taxon>
    </lineage>
</organism>
<proteinExistence type="evidence at transcript level"/>
<dbReference type="GO" id="GO:0007608">
    <property type="term" value="P:sensory perception of smell"/>
    <property type="evidence" value="ECO:0007669"/>
    <property type="project" value="TreeGrafter"/>
</dbReference>
<protein>
    <submittedName>
        <fullName evidence="2">Odorant binding protein 1</fullName>
    </submittedName>
</protein>
<dbReference type="PANTHER" id="PTHR11857">
    <property type="entry name" value="ODORANT BINDING PROTEIN-RELATED"/>
    <property type="match status" value="1"/>
</dbReference>
<dbReference type="PANTHER" id="PTHR11857:SF42">
    <property type="entry name" value="GENERAL ODORANT-BINDING PROTEIN 19D-RELATED"/>
    <property type="match status" value="1"/>
</dbReference>
<dbReference type="GO" id="GO:0005615">
    <property type="term" value="C:extracellular space"/>
    <property type="evidence" value="ECO:0007669"/>
    <property type="project" value="TreeGrafter"/>
</dbReference>